<evidence type="ECO:0000313" key="2">
    <source>
        <dbReference type="Proteomes" id="UP001157502"/>
    </source>
</evidence>
<keyword evidence="2" id="KW-1185">Reference proteome</keyword>
<sequence length="106" mass="11523">MAERAGAKTEAELQLAKRDRRAPFCTPSCAEEGWSNCPERCFTLAHPTSPRLLNSCAPDKKVNGHQSDRRTDRAGGGAAESQWRGNTAAHQLCSLRASSDPLISAW</sequence>
<reference evidence="1" key="1">
    <citation type="submission" date="2021-05" db="EMBL/GenBank/DDBJ databases">
        <authorList>
            <person name="Pan Q."/>
            <person name="Jouanno E."/>
            <person name="Zahm M."/>
            <person name="Klopp C."/>
            <person name="Cabau C."/>
            <person name="Louis A."/>
            <person name="Berthelot C."/>
            <person name="Parey E."/>
            <person name="Roest Crollius H."/>
            <person name="Montfort J."/>
            <person name="Robinson-Rechavi M."/>
            <person name="Bouchez O."/>
            <person name="Lampietro C."/>
            <person name="Lopez Roques C."/>
            <person name="Donnadieu C."/>
            <person name="Postlethwait J."/>
            <person name="Bobe J."/>
            <person name="Dillon D."/>
            <person name="Chandos A."/>
            <person name="von Hippel F."/>
            <person name="Guiguen Y."/>
        </authorList>
    </citation>
    <scope>NUCLEOTIDE SEQUENCE</scope>
    <source>
        <strain evidence="1">YG-Jan2019</strain>
    </source>
</reference>
<proteinExistence type="predicted"/>
<evidence type="ECO:0000313" key="1">
    <source>
        <dbReference type="EMBL" id="KAJ7996199.1"/>
    </source>
</evidence>
<comment type="caution">
    <text evidence="1">The sequence shown here is derived from an EMBL/GenBank/DDBJ whole genome shotgun (WGS) entry which is preliminary data.</text>
</comment>
<gene>
    <name evidence="1" type="ORF">DPEC_G00234580</name>
</gene>
<dbReference type="EMBL" id="CM055747">
    <property type="protein sequence ID" value="KAJ7996199.1"/>
    <property type="molecule type" value="Genomic_DNA"/>
</dbReference>
<organism evidence="1 2">
    <name type="scientific">Dallia pectoralis</name>
    <name type="common">Alaska blackfish</name>
    <dbReference type="NCBI Taxonomy" id="75939"/>
    <lineage>
        <taxon>Eukaryota</taxon>
        <taxon>Metazoa</taxon>
        <taxon>Chordata</taxon>
        <taxon>Craniata</taxon>
        <taxon>Vertebrata</taxon>
        <taxon>Euteleostomi</taxon>
        <taxon>Actinopterygii</taxon>
        <taxon>Neopterygii</taxon>
        <taxon>Teleostei</taxon>
        <taxon>Protacanthopterygii</taxon>
        <taxon>Esociformes</taxon>
        <taxon>Umbridae</taxon>
        <taxon>Dallia</taxon>
    </lineage>
</organism>
<dbReference type="Proteomes" id="UP001157502">
    <property type="component" value="Chromosome 20"/>
</dbReference>
<accession>A0ACC2FXR1</accession>
<name>A0ACC2FXR1_DALPE</name>
<protein>
    <submittedName>
        <fullName evidence="1">Uncharacterized protein</fullName>
    </submittedName>
</protein>